<evidence type="ECO:0000256" key="1">
    <source>
        <dbReference type="SAM" id="SignalP"/>
    </source>
</evidence>
<dbReference type="Proteomes" id="UP000051162">
    <property type="component" value="Unassembled WGS sequence"/>
</dbReference>
<keyword evidence="3" id="KW-1185">Reference proteome</keyword>
<sequence length="155" mass="17833">MHTTKILLTTATTLAVLLGGQALTAQAAKWHKGTPASLRGTYVSKKTGYNRGLKHGDYSFDKMYIQPKGAPFYSFSYYNHKYSTNSSMMGMAVTHKYKKIGKHTYRLVGEYKNNGGATKMLLRSYRHHRIRFTFSKSFKGAEYLHRTRKQSNFEW</sequence>
<feature type="signal peptide" evidence="1">
    <location>
        <begin position="1"/>
        <end position="27"/>
    </location>
</feature>
<dbReference type="RefSeq" id="WP_056944753.1">
    <property type="nucleotide sequence ID" value="NZ_AZDT01000061.1"/>
</dbReference>
<dbReference type="AlphaFoldDB" id="A0A0R1JQY2"/>
<keyword evidence="1" id="KW-0732">Signal</keyword>
<gene>
    <name evidence="2" type="ORF">FD30_GL000628</name>
</gene>
<name>A0A0R1JQY2_9LACO</name>
<dbReference type="EMBL" id="AZDT01000061">
    <property type="protein sequence ID" value="KRK73499.1"/>
    <property type="molecule type" value="Genomic_DNA"/>
</dbReference>
<feature type="chain" id="PRO_5006406173" evidence="1">
    <location>
        <begin position="28"/>
        <end position="155"/>
    </location>
</feature>
<organism evidence="2 3">
    <name type="scientific">Levilactobacillus namurensis DSM 19117</name>
    <dbReference type="NCBI Taxonomy" id="1423773"/>
    <lineage>
        <taxon>Bacteria</taxon>
        <taxon>Bacillati</taxon>
        <taxon>Bacillota</taxon>
        <taxon>Bacilli</taxon>
        <taxon>Lactobacillales</taxon>
        <taxon>Lactobacillaceae</taxon>
        <taxon>Levilactobacillus</taxon>
    </lineage>
</organism>
<accession>A0A0R1JQY2</accession>
<evidence type="ECO:0000313" key="2">
    <source>
        <dbReference type="EMBL" id="KRK73499.1"/>
    </source>
</evidence>
<reference evidence="2 3" key="1">
    <citation type="journal article" date="2015" name="Genome Announc.">
        <title>Expanding the biotechnology potential of lactobacilli through comparative genomics of 213 strains and associated genera.</title>
        <authorList>
            <person name="Sun Z."/>
            <person name="Harris H.M."/>
            <person name="McCann A."/>
            <person name="Guo C."/>
            <person name="Argimon S."/>
            <person name="Zhang W."/>
            <person name="Yang X."/>
            <person name="Jeffery I.B."/>
            <person name="Cooney J.C."/>
            <person name="Kagawa T.F."/>
            <person name="Liu W."/>
            <person name="Song Y."/>
            <person name="Salvetti E."/>
            <person name="Wrobel A."/>
            <person name="Rasinkangas P."/>
            <person name="Parkhill J."/>
            <person name="Rea M.C."/>
            <person name="O'Sullivan O."/>
            <person name="Ritari J."/>
            <person name="Douillard F.P."/>
            <person name="Paul Ross R."/>
            <person name="Yang R."/>
            <person name="Briner A.E."/>
            <person name="Felis G.E."/>
            <person name="de Vos W.M."/>
            <person name="Barrangou R."/>
            <person name="Klaenhammer T.R."/>
            <person name="Caufield P.W."/>
            <person name="Cui Y."/>
            <person name="Zhang H."/>
            <person name="O'Toole P.W."/>
        </authorList>
    </citation>
    <scope>NUCLEOTIDE SEQUENCE [LARGE SCALE GENOMIC DNA]</scope>
    <source>
        <strain evidence="2 3">DSM 19117</strain>
    </source>
</reference>
<comment type="caution">
    <text evidence="2">The sequence shown here is derived from an EMBL/GenBank/DDBJ whole genome shotgun (WGS) entry which is preliminary data.</text>
</comment>
<evidence type="ECO:0000313" key="3">
    <source>
        <dbReference type="Proteomes" id="UP000051162"/>
    </source>
</evidence>
<dbReference type="OrthoDB" id="2330102at2"/>
<proteinExistence type="predicted"/>
<protein>
    <submittedName>
        <fullName evidence="2">Uncharacterized protein</fullName>
    </submittedName>
</protein>
<dbReference type="PATRIC" id="fig|1423773.3.peg.642"/>
<dbReference type="GeneID" id="84783546"/>